<dbReference type="GO" id="GO:0006629">
    <property type="term" value="P:lipid metabolic process"/>
    <property type="evidence" value="ECO:0007669"/>
    <property type="project" value="UniProtKB-KW"/>
</dbReference>
<evidence type="ECO:0000256" key="1">
    <source>
        <dbReference type="ARBA" id="ARBA00005189"/>
    </source>
</evidence>
<keyword evidence="8" id="KW-1185">Reference proteome</keyword>
<dbReference type="Gene3D" id="3.40.630.30">
    <property type="match status" value="1"/>
</dbReference>
<keyword evidence="2" id="KW-0444">Lipid biosynthesis</keyword>
<evidence type="ECO:0000313" key="8">
    <source>
        <dbReference type="Proteomes" id="UP000632289"/>
    </source>
</evidence>
<keyword evidence="4" id="KW-0443">Lipid metabolism</keyword>
<dbReference type="RefSeq" id="WP_191210598.1">
    <property type="nucleotide sequence ID" value="NZ_BAABKL010000050.1"/>
</dbReference>
<proteinExistence type="predicted"/>
<sequence>MPPPSTSATTAPPAPGASAAPATAEAATPGAAAYAASIAHSADQIRAAQRLRYRVFSDELGARLHTPLAGHDVDDVDDVADHLIVTERATGSVVGTYRLVPPGRGDRLYSDGEFDLGALTPLRPSLVEAGRSCVDPDHRNGTVINLLWSALTRYVLLSGHRYLAGCASVPLADGERPAHTALCLAEGRHAAPAGLRVTPHRPWRPTAPFTGRPSPADLPPLLRGYLRIGAWLCGPPAHDPEFGTADFFTLLDMERLGDRYRRYFLGTSSEEAGR</sequence>
<evidence type="ECO:0000256" key="4">
    <source>
        <dbReference type="ARBA" id="ARBA00023098"/>
    </source>
</evidence>
<evidence type="ECO:0000313" key="7">
    <source>
        <dbReference type="EMBL" id="MBD3933302.1"/>
    </source>
</evidence>
<dbReference type="PANTHER" id="PTHR37323:SF1">
    <property type="entry name" value="L-ORNITHINE N(ALPHA)-ACYLTRANSFERASE"/>
    <property type="match status" value="1"/>
</dbReference>
<evidence type="ECO:0000256" key="5">
    <source>
        <dbReference type="ARBA" id="ARBA00023315"/>
    </source>
</evidence>
<dbReference type="AlphaFoldDB" id="A0A927IDN2"/>
<dbReference type="Proteomes" id="UP000632289">
    <property type="component" value="Unassembled WGS sequence"/>
</dbReference>
<dbReference type="EMBL" id="JACXYU010000009">
    <property type="protein sequence ID" value="MBD3933302.1"/>
    <property type="molecule type" value="Genomic_DNA"/>
</dbReference>
<dbReference type="PANTHER" id="PTHR37323">
    <property type="entry name" value="GCN5-RELATED N-ACETYLTRANSFERASE"/>
    <property type="match status" value="1"/>
</dbReference>
<dbReference type="GO" id="GO:0016746">
    <property type="term" value="F:acyltransferase activity"/>
    <property type="evidence" value="ECO:0007669"/>
    <property type="project" value="UniProtKB-KW"/>
</dbReference>
<comment type="pathway">
    <text evidence="1">Lipid metabolism.</text>
</comment>
<dbReference type="Pfam" id="PF13444">
    <property type="entry name" value="Acetyltransf_5"/>
    <property type="match status" value="1"/>
</dbReference>
<evidence type="ECO:0000256" key="2">
    <source>
        <dbReference type="ARBA" id="ARBA00022516"/>
    </source>
</evidence>
<protein>
    <submittedName>
        <fullName evidence="7">GNAT family N-acetyltransferase</fullName>
    </submittedName>
</protein>
<keyword evidence="5" id="KW-0012">Acyltransferase</keyword>
<evidence type="ECO:0000256" key="3">
    <source>
        <dbReference type="ARBA" id="ARBA00022679"/>
    </source>
</evidence>
<reference evidence="7" key="1">
    <citation type="submission" date="2020-09" db="EMBL/GenBank/DDBJ databases">
        <title>Secondary metabolite and genome analysis of marine Streptomyces chumphonensis KK1-2T.</title>
        <authorList>
            <person name="Phongsopitanun W."/>
            <person name="Kanchanasin P."/>
            <person name="Pittayakhajonwut P."/>
            <person name="Suwanborirux K."/>
            <person name="Tanasupawat S."/>
        </authorList>
    </citation>
    <scope>NUCLEOTIDE SEQUENCE</scope>
    <source>
        <strain evidence="7">KK1-2</strain>
    </source>
</reference>
<comment type="caution">
    <text evidence="7">The sequence shown here is derived from an EMBL/GenBank/DDBJ whole genome shotgun (WGS) entry which is preliminary data.</text>
</comment>
<accession>A0A927IDN2</accession>
<dbReference type="SUPFAM" id="SSF55729">
    <property type="entry name" value="Acyl-CoA N-acyltransferases (Nat)"/>
    <property type="match status" value="1"/>
</dbReference>
<gene>
    <name evidence="7" type="ORF">IF129_17310</name>
</gene>
<evidence type="ECO:0000256" key="6">
    <source>
        <dbReference type="SAM" id="MobiDB-lite"/>
    </source>
</evidence>
<keyword evidence="3" id="KW-0808">Transferase</keyword>
<dbReference type="InterPro" id="IPR016181">
    <property type="entry name" value="Acyl_CoA_acyltransferase"/>
</dbReference>
<name>A0A927IDN2_9ACTN</name>
<feature type="region of interest" description="Disordered" evidence="6">
    <location>
        <begin position="1"/>
        <end position="23"/>
    </location>
</feature>
<dbReference type="InterPro" id="IPR052351">
    <property type="entry name" value="Ornithine_N-alpha-AT"/>
</dbReference>
<organism evidence="7 8">
    <name type="scientific">Streptomyces chumphonensis</name>
    <dbReference type="NCBI Taxonomy" id="1214925"/>
    <lineage>
        <taxon>Bacteria</taxon>
        <taxon>Bacillati</taxon>
        <taxon>Actinomycetota</taxon>
        <taxon>Actinomycetes</taxon>
        <taxon>Kitasatosporales</taxon>
        <taxon>Streptomycetaceae</taxon>
        <taxon>Streptomyces</taxon>
    </lineage>
</organism>